<feature type="compositionally biased region" description="Acidic residues" evidence="1">
    <location>
        <begin position="1"/>
        <end position="10"/>
    </location>
</feature>
<feature type="region of interest" description="Disordered" evidence="1">
    <location>
        <begin position="124"/>
        <end position="160"/>
    </location>
</feature>
<dbReference type="RefSeq" id="XP_070482751.1">
    <property type="nucleotide sequence ID" value="XM_070626650.1"/>
</dbReference>
<evidence type="ECO:0000256" key="1">
    <source>
        <dbReference type="SAM" id="MobiDB-lite"/>
    </source>
</evidence>
<accession>A0ABM4PZY1</accession>
<feature type="compositionally biased region" description="Pro residues" evidence="1">
    <location>
        <begin position="228"/>
        <end position="237"/>
    </location>
</feature>
<dbReference type="Proteomes" id="UP001652662">
    <property type="component" value="Chromosome 6"/>
</dbReference>
<evidence type="ECO:0000313" key="2">
    <source>
        <dbReference type="Proteomes" id="UP001652662"/>
    </source>
</evidence>
<gene>
    <name evidence="3" type="primary">LOC103555274</name>
</gene>
<evidence type="ECO:0000313" key="3">
    <source>
        <dbReference type="RefSeq" id="XP_070482751.1"/>
    </source>
</evidence>
<proteinExistence type="predicted"/>
<protein>
    <submittedName>
        <fullName evidence="3">Skin secretory protein xP2-like</fullName>
    </submittedName>
</protein>
<name>A0ABM4PZY1_EQUPR</name>
<feature type="region of interest" description="Disordered" evidence="1">
    <location>
        <begin position="219"/>
        <end position="325"/>
    </location>
</feature>
<sequence>MAGEDDDEEREQLSEIVGPAYHDEGTPRSQPLELHPAPVLSQEISGSPEPLPGESPVSGAGGGSWRAGAPFEILSGSPQALWMLGGTSPLMAARLPGLRPGTEANSRCRLVVFSPRRRQWGPCYRASERSRRPALSVKPGLPPSAASRSANDSAEDRGPAGALAAQLSVRRPSLPCAPLCNWGPWAASTGSAESSIAGLQQERRVYPVQAAQGRAAVQGTARRLHPRLPSPWPPPTLGEPASDEEAAAEARTPAEERPWRGSWAPRVRGPSGGSGPEWAAGRPRGPCERGARAAGPAPSEGGAQPRGLGLSQRVSDGWSVNPCSP</sequence>
<dbReference type="GeneID" id="103555274"/>
<feature type="compositionally biased region" description="Low complexity" evidence="1">
    <location>
        <begin position="43"/>
        <end position="58"/>
    </location>
</feature>
<feature type="region of interest" description="Disordered" evidence="1">
    <location>
        <begin position="1"/>
        <end position="69"/>
    </location>
</feature>
<reference evidence="3" key="1">
    <citation type="submission" date="2025-08" db="UniProtKB">
        <authorList>
            <consortium name="RefSeq"/>
        </authorList>
    </citation>
    <scope>IDENTIFICATION</scope>
    <source>
        <tissue evidence="3">Blood</tissue>
    </source>
</reference>
<organism evidence="2 3">
    <name type="scientific">Equus przewalskii</name>
    <name type="common">Przewalski's horse</name>
    <name type="synonym">Equus caballus przewalskii</name>
    <dbReference type="NCBI Taxonomy" id="9798"/>
    <lineage>
        <taxon>Eukaryota</taxon>
        <taxon>Metazoa</taxon>
        <taxon>Chordata</taxon>
        <taxon>Craniata</taxon>
        <taxon>Vertebrata</taxon>
        <taxon>Euteleostomi</taxon>
        <taxon>Mammalia</taxon>
        <taxon>Eutheria</taxon>
        <taxon>Laurasiatheria</taxon>
        <taxon>Perissodactyla</taxon>
        <taxon>Equidae</taxon>
        <taxon>Equus</taxon>
    </lineage>
</organism>
<keyword evidence="2" id="KW-1185">Reference proteome</keyword>